<dbReference type="AlphaFoldDB" id="A0AAD9V0G3"/>
<feature type="compositionally biased region" description="Basic and acidic residues" evidence="1">
    <location>
        <begin position="60"/>
        <end position="83"/>
    </location>
</feature>
<proteinExistence type="predicted"/>
<reference evidence="2" key="1">
    <citation type="journal article" date="2023" name="G3 (Bethesda)">
        <title>Whole genome assembly and annotation of the endangered Caribbean coral Acropora cervicornis.</title>
        <authorList>
            <person name="Selwyn J.D."/>
            <person name="Vollmer S.V."/>
        </authorList>
    </citation>
    <scope>NUCLEOTIDE SEQUENCE</scope>
    <source>
        <strain evidence="2">K2</strain>
    </source>
</reference>
<feature type="region of interest" description="Disordered" evidence="1">
    <location>
        <begin position="1"/>
        <end position="96"/>
    </location>
</feature>
<feature type="compositionally biased region" description="Low complexity" evidence="1">
    <location>
        <begin position="7"/>
        <end position="20"/>
    </location>
</feature>
<gene>
    <name evidence="2" type="ORF">P5673_021171</name>
</gene>
<keyword evidence="3" id="KW-1185">Reference proteome</keyword>
<dbReference type="PANTHER" id="PTHR22529:SF1">
    <property type="entry name" value="EPITHELIAL-STROMAL INTERACTION PROTEIN 1"/>
    <property type="match status" value="1"/>
</dbReference>
<dbReference type="InterPro" id="IPR026185">
    <property type="entry name" value="EPSTI1"/>
</dbReference>
<feature type="compositionally biased region" description="Basic and acidic residues" evidence="1">
    <location>
        <begin position="21"/>
        <end position="51"/>
    </location>
</feature>
<organism evidence="2 3">
    <name type="scientific">Acropora cervicornis</name>
    <name type="common">Staghorn coral</name>
    <dbReference type="NCBI Taxonomy" id="6130"/>
    <lineage>
        <taxon>Eukaryota</taxon>
        <taxon>Metazoa</taxon>
        <taxon>Cnidaria</taxon>
        <taxon>Anthozoa</taxon>
        <taxon>Hexacorallia</taxon>
        <taxon>Scleractinia</taxon>
        <taxon>Astrocoeniina</taxon>
        <taxon>Acroporidae</taxon>
        <taxon>Acropora</taxon>
    </lineage>
</organism>
<accession>A0AAD9V0G3</accession>
<dbReference type="PANTHER" id="PTHR22529">
    <property type="entry name" value="EPITHELIAL-STROMAL INTERACTION PROTEIN 1"/>
    <property type="match status" value="1"/>
</dbReference>
<dbReference type="EMBL" id="JARQWQ010000054">
    <property type="protein sequence ID" value="KAK2556623.1"/>
    <property type="molecule type" value="Genomic_DNA"/>
</dbReference>
<dbReference type="Proteomes" id="UP001249851">
    <property type="component" value="Unassembled WGS sequence"/>
</dbReference>
<feature type="region of interest" description="Disordered" evidence="1">
    <location>
        <begin position="132"/>
        <end position="194"/>
    </location>
</feature>
<sequence length="194" mass="22662">MNFTRHNAYSRAPAAANNSARGHEANEEQAAKGKQETDEGKSETELREMRRQAGFTMFRPDPKKKAQMEQVARREMEEADARHEARRLRHCNEAPRSIGGATSYAAVIQEKQRAAASAVTGLQIQKKREKWQRAKREAEEKEFRERKEKARSQAERNEILAVVRAKEREETHREAQRRKNQEFLDRLEKDSKYK</sequence>
<evidence type="ECO:0000313" key="2">
    <source>
        <dbReference type="EMBL" id="KAK2556623.1"/>
    </source>
</evidence>
<comment type="caution">
    <text evidence="2">The sequence shown here is derived from an EMBL/GenBank/DDBJ whole genome shotgun (WGS) entry which is preliminary data.</text>
</comment>
<evidence type="ECO:0000313" key="3">
    <source>
        <dbReference type="Proteomes" id="UP001249851"/>
    </source>
</evidence>
<evidence type="ECO:0000256" key="1">
    <source>
        <dbReference type="SAM" id="MobiDB-lite"/>
    </source>
</evidence>
<protein>
    <submittedName>
        <fullName evidence="2">Uncharacterized protein</fullName>
    </submittedName>
</protein>
<name>A0AAD9V0G3_ACRCE</name>
<reference evidence="2" key="2">
    <citation type="journal article" date="2023" name="Science">
        <title>Genomic signatures of disease resistance in endangered staghorn corals.</title>
        <authorList>
            <person name="Vollmer S.V."/>
            <person name="Selwyn J.D."/>
            <person name="Despard B.A."/>
            <person name="Roesel C.L."/>
        </authorList>
    </citation>
    <scope>NUCLEOTIDE SEQUENCE</scope>
    <source>
        <strain evidence="2">K2</strain>
    </source>
</reference>